<dbReference type="Gene3D" id="1.10.10.10">
    <property type="entry name" value="Winged helix-like DNA-binding domain superfamily/Winged helix DNA-binding domain"/>
    <property type="match status" value="1"/>
</dbReference>
<dbReference type="PROSITE" id="PS50043">
    <property type="entry name" value="HTH_LUXR_2"/>
    <property type="match status" value="1"/>
</dbReference>
<dbReference type="Pfam" id="PF01590">
    <property type="entry name" value="GAF"/>
    <property type="match status" value="1"/>
</dbReference>
<dbReference type="InterPro" id="IPR003018">
    <property type="entry name" value="GAF"/>
</dbReference>
<dbReference type="PANTHER" id="PTHR44688:SF16">
    <property type="entry name" value="DNA-BINDING TRANSCRIPTIONAL ACTIVATOR DEVR_DOSR"/>
    <property type="match status" value="1"/>
</dbReference>
<dbReference type="RefSeq" id="WP_354025791.1">
    <property type="nucleotide sequence ID" value="NZ_JBEPSJ010000004.1"/>
</dbReference>
<evidence type="ECO:0000256" key="1">
    <source>
        <dbReference type="ARBA" id="ARBA00023015"/>
    </source>
</evidence>
<dbReference type="PANTHER" id="PTHR44688">
    <property type="entry name" value="DNA-BINDING TRANSCRIPTIONAL ACTIVATOR DEVR_DOSR"/>
    <property type="match status" value="1"/>
</dbReference>
<evidence type="ECO:0000313" key="5">
    <source>
        <dbReference type="EMBL" id="MET4583625.1"/>
    </source>
</evidence>
<name>A0ABV2QRG8_9MICO</name>
<sequence length="248" mass="26269">MTIPVHELADLAGDLAGKFALEPLLERILINAAQLLHCSSGSICTIDENARAYRKEVDLDVGCRSGEIFSLDEGVTGAVARAGGAVTFCRDSSVPGGHLLSDDIRFSRAVLGVPIRLGSSLIGAFMVFGDDADRQFTDDDVHLLELFAIHAAVAIAIANSVLIDDGDGVRIPRQPAPGPARVARDGALTARERQVRALVEKGWPNKHIAAALAISPKTVEKHVAGVLRKTGAANRTELASLARTRVWG</sequence>
<dbReference type="Proteomes" id="UP001549257">
    <property type="component" value="Unassembled WGS sequence"/>
</dbReference>
<accession>A0ABV2QRG8</accession>
<dbReference type="SUPFAM" id="SSF55781">
    <property type="entry name" value="GAF domain-like"/>
    <property type="match status" value="1"/>
</dbReference>
<dbReference type="EMBL" id="JBEPSJ010000004">
    <property type="protein sequence ID" value="MET4583625.1"/>
    <property type="molecule type" value="Genomic_DNA"/>
</dbReference>
<dbReference type="InterPro" id="IPR029016">
    <property type="entry name" value="GAF-like_dom_sf"/>
</dbReference>
<dbReference type="InterPro" id="IPR000792">
    <property type="entry name" value="Tscrpt_reg_LuxR_C"/>
</dbReference>
<dbReference type="SMART" id="SM00421">
    <property type="entry name" value="HTH_LUXR"/>
    <property type="match status" value="1"/>
</dbReference>
<dbReference type="CDD" id="cd06170">
    <property type="entry name" value="LuxR_C_like"/>
    <property type="match status" value="1"/>
</dbReference>
<dbReference type="GO" id="GO:0003677">
    <property type="term" value="F:DNA binding"/>
    <property type="evidence" value="ECO:0007669"/>
    <property type="project" value="UniProtKB-KW"/>
</dbReference>
<evidence type="ECO:0000313" key="6">
    <source>
        <dbReference type="Proteomes" id="UP001549257"/>
    </source>
</evidence>
<gene>
    <name evidence="5" type="ORF">ABIE21_003151</name>
</gene>
<reference evidence="5 6" key="1">
    <citation type="submission" date="2024-06" db="EMBL/GenBank/DDBJ databases">
        <title>Sorghum-associated microbial communities from plants grown in Nebraska, USA.</title>
        <authorList>
            <person name="Schachtman D."/>
        </authorList>
    </citation>
    <scope>NUCLEOTIDE SEQUENCE [LARGE SCALE GENOMIC DNA]</scope>
    <source>
        <strain evidence="5 6">2857</strain>
    </source>
</reference>
<evidence type="ECO:0000256" key="2">
    <source>
        <dbReference type="ARBA" id="ARBA00023125"/>
    </source>
</evidence>
<dbReference type="Gene3D" id="3.30.450.40">
    <property type="match status" value="1"/>
</dbReference>
<dbReference type="InterPro" id="IPR016032">
    <property type="entry name" value="Sig_transdc_resp-reg_C-effctor"/>
</dbReference>
<dbReference type="SUPFAM" id="SSF46894">
    <property type="entry name" value="C-terminal effector domain of the bipartite response regulators"/>
    <property type="match status" value="1"/>
</dbReference>
<dbReference type="Pfam" id="PF00196">
    <property type="entry name" value="GerE"/>
    <property type="match status" value="1"/>
</dbReference>
<protein>
    <submittedName>
        <fullName evidence="5">DNA-binding CsgD family transcriptional regulator</fullName>
    </submittedName>
</protein>
<organism evidence="5 6">
    <name type="scientific">Conyzicola nivalis</name>
    <dbReference type="NCBI Taxonomy" id="1477021"/>
    <lineage>
        <taxon>Bacteria</taxon>
        <taxon>Bacillati</taxon>
        <taxon>Actinomycetota</taxon>
        <taxon>Actinomycetes</taxon>
        <taxon>Micrococcales</taxon>
        <taxon>Microbacteriaceae</taxon>
        <taxon>Conyzicola</taxon>
    </lineage>
</organism>
<keyword evidence="1" id="KW-0805">Transcription regulation</keyword>
<keyword evidence="6" id="KW-1185">Reference proteome</keyword>
<comment type="caution">
    <text evidence="5">The sequence shown here is derived from an EMBL/GenBank/DDBJ whole genome shotgun (WGS) entry which is preliminary data.</text>
</comment>
<dbReference type="PRINTS" id="PR00038">
    <property type="entry name" value="HTHLUXR"/>
</dbReference>
<dbReference type="SMART" id="SM00065">
    <property type="entry name" value="GAF"/>
    <property type="match status" value="1"/>
</dbReference>
<keyword evidence="3" id="KW-0804">Transcription</keyword>
<feature type="domain" description="HTH luxR-type" evidence="4">
    <location>
        <begin position="181"/>
        <end position="246"/>
    </location>
</feature>
<evidence type="ECO:0000259" key="4">
    <source>
        <dbReference type="PROSITE" id="PS50043"/>
    </source>
</evidence>
<keyword evidence="2 5" id="KW-0238">DNA-binding</keyword>
<evidence type="ECO:0000256" key="3">
    <source>
        <dbReference type="ARBA" id="ARBA00023163"/>
    </source>
</evidence>
<proteinExistence type="predicted"/>
<dbReference type="InterPro" id="IPR036388">
    <property type="entry name" value="WH-like_DNA-bd_sf"/>
</dbReference>